<evidence type="ECO:0000313" key="2">
    <source>
        <dbReference type="Proteomes" id="UP001241377"/>
    </source>
</evidence>
<accession>A0ACC2WFA4</accession>
<name>A0ACC2WFA4_9TREE</name>
<sequence length="499" mass="54337">MSRRLDLSKFRGGSDSEEEGGAFAPPRKPPVLLDALKQQTFSHGVRKKTKKEIEKENEERKRVEEEKAAAIAFAEFEEAFNGDGAETAPRGGTSSSRSGSGYPPRGPRSAGAGGFVRAGGDGSGPSVYQPPTRQIPTGPSARGVSTNLRSPSPEPLKSKPKGKRAMDTFLEEIKREQQTREEKFGKVAKSKFYRFTGIKSKRITKSLQSWEKARGSHDLGDPESNLPSGISEESLGMFFAKLGPIGAVKIMWRLSGFVAYMKRKDAEVAVKELDGLDWGGCIIRVGWSKMIRLPIRPIYGECTAVNYVLEARSVKKSRHNVILDKILSQIGPEKEQFITAVAQKVRNHGSKFEEMLRDREGQNEKFAFLRNMDITEVMRSILNDASANPEDADAQADQEKMSQSKRTESNAPVLSSKFKTGGFKKAFVPVGTTSAAATVPATAAAGPTVIDVDLDGEAMEMDDDIDGVAIDSAEGGDFDGEPIDLDGEVIDLDGEAIRE</sequence>
<protein>
    <submittedName>
        <fullName evidence="1">Uncharacterized protein</fullName>
    </submittedName>
</protein>
<comment type="caution">
    <text evidence="1">The sequence shown here is derived from an EMBL/GenBank/DDBJ whole genome shotgun (WGS) entry which is preliminary data.</text>
</comment>
<dbReference type="EMBL" id="JASBWR010000015">
    <property type="protein sequence ID" value="KAJ9109859.1"/>
    <property type="molecule type" value="Genomic_DNA"/>
</dbReference>
<dbReference type="Proteomes" id="UP001241377">
    <property type="component" value="Unassembled WGS sequence"/>
</dbReference>
<organism evidence="1 2">
    <name type="scientific">Naganishia cerealis</name>
    <dbReference type="NCBI Taxonomy" id="610337"/>
    <lineage>
        <taxon>Eukaryota</taxon>
        <taxon>Fungi</taxon>
        <taxon>Dikarya</taxon>
        <taxon>Basidiomycota</taxon>
        <taxon>Agaricomycotina</taxon>
        <taxon>Tremellomycetes</taxon>
        <taxon>Filobasidiales</taxon>
        <taxon>Filobasidiaceae</taxon>
        <taxon>Naganishia</taxon>
    </lineage>
</organism>
<reference evidence="1" key="1">
    <citation type="submission" date="2023-04" db="EMBL/GenBank/DDBJ databases">
        <title>Draft Genome sequencing of Naganishia species isolated from polar environments using Oxford Nanopore Technology.</title>
        <authorList>
            <person name="Leo P."/>
            <person name="Venkateswaran K."/>
        </authorList>
    </citation>
    <scope>NUCLEOTIDE SEQUENCE</scope>
    <source>
        <strain evidence="1">MNA-CCFEE 5261</strain>
    </source>
</reference>
<keyword evidence="2" id="KW-1185">Reference proteome</keyword>
<evidence type="ECO:0000313" key="1">
    <source>
        <dbReference type="EMBL" id="KAJ9109859.1"/>
    </source>
</evidence>
<proteinExistence type="predicted"/>
<gene>
    <name evidence="1" type="ORF">QFC19_001838</name>
</gene>